<evidence type="ECO:0000313" key="4">
    <source>
        <dbReference type="Proteomes" id="UP000230392"/>
    </source>
</evidence>
<reference evidence="3 4" key="1">
    <citation type="submission" date="2017-09" db="EMBL/GenBank/DDBJ databases">
        <title>Depth-based differentiation of microbial function through sediment-hosted aquifers and enrichment of novel symbionts in the deep terrestrial subsurface.</title>
        <authorList>
            <person name="Probst A.J."/>
            <person name="Ladd B."/>
            <person name="Jarett J.K."/>
            <person name="Geller-Mcgrath D.E."/>
            <person name="Sieber C.M."/>
            <person name="Emerson J.B."/>
            <person name="Anantharaman K."/>
            <person name="Thomas B.C."/>
            <person name="Malmstrom R."/>
            <person name="Stieglmeier M."/>
            <person name="Klingl A."/>
            <person name="Woyke T."/>
            <person name="Ryan C.M."/>
            <person name="Banfield J.F."/>
        </authorList>
    </citation>
    <scope>NUCLEOTIDE SEQUENCE [LARGE SCALE GENOMIC DNA]</scope>
    <source>
        <strain evidence="3">CG23_combo_of_CG06-09_8_20_14_all_48_7</strain>
    </source>
</reference>
<gene>
    <name evidence="3" type="ORF">COX46_05530</name>
</gene>
<keyword evidence="2" id="KW-0812">Transmembrane</keyword>
<accession>A0A2G9Y8I9</accession>
<keyword evidence="2" id="KW-1133">Transmembrane helix</keyword>
<proteinExistence type="predicted"/>
<evidence type="ECO:0000256" key="1">
    <source>
        <dbReference type="SAM" id="MobiDB-lite"/>
    </source>
</evidence>
<feature type="transmembrane region" description="Helical" evidence="2">
    <location>
        <begin position="7"/>
        <end position="28"/>
    </location>
</feature>
<sequence>MRIFNRLVAWIYSLASLYISGLLILVWLDKEFAAHFFKQLEATEPYKFALAGGVLILIGSVWLVSVIEYHYLTRSISFTAPGGLVRVRLSAVEDFLMNEVRQRIKAVKRIKTSTILVPKGLRVFNRVIIWSGYDIPDITGKIQDLIRKLLQDTIGVERILDVKVYVSHISPTEGTGTPQEEDESEDFTQDSEIN</sequence>
<protein>
    <recommendedName>
        <fullName evidence="5">Alkaline shock response membrane anchor protein AmaP</fullName>
    </recommendedName>
</protein>
<comment type="caution">
    <text evidence="3">The sequence shown here is derived from an EMBL/GenBank/DDBJ whole genome shotgun (WGS) entry which is preliminary data.</text>
</comment>
<dbReference type="Proteomes" id="UP000230392">
    <property type="component" value="Unassembled WGS sequence"/>
</dbReference>
<evidence type="ECO:0008006" key="5">
    <source>
        <dbReference type="Google" id="ProtNLM"/>
    </source>
</evidence>
<name>A0A2G9Y8I9_9BACT</name>
<feature type="compositionally biased region" description="Acidic residues" evidence="1">
    <location>
        <begin position="179"/>
        <end position="194"/>
    </location>
</feature>
<keyword evidence="2" id="KW-0472">Membrane</keyword>
<organism evidence="3 4">
    <name type="scientific">bacterium (Candidatus Ratteibacteria) CG23_combo_of_CG06-09_8_20_14_all_48_7</name>
    <dbReference type="NCBI Taxonomy" id="2014292"/>
    <lineage>
        <taxon>Bacteria</taxon>
        <taxon>Candidatus Ratteibacteria</taxon>
    </lineage>
</organism>
<evidence type="ECO:0000256" key="2">
    <source>
        <dbReference type="SAM" id="Phobius"/>
    </source>
</evidence>
<evidence type="ECO:0000313" key="3">
    <source>
        <dbReference type="EMBL" id="PIP15568.1"/>
    </source>
</evidence>
<dbReference type="EMBL" id="PCRF01000270">
    <property type="protein sequence ID" value="PIP15568.1"/>
    <property type="molecule type" value="Genomic_DNA"/>
</dbReference>
<feature type="region of interest" description="Disordered" evidence="1">
    <location>
        <begin position="171"/>
        <end position="194"/>
    </location>
</feature>
<feature type="transmembrane region" description="Helical" evidence="2">
    <location>
        <begin position="48"/>
        <end position="67"/>
    </location>
</feature>
<dbReference type="AlphaFoldDB" id="A0A2G9Y8I9"/>